<organism evidence="1 2">
    <name type="scientific">Cymbomonas tetramitiformis</name>
    <dbReference type="NCBI Taxonomy" id="36881"/>
    <lineage>
        <taxon>Eukaryota</taxon>
        <taxon>Viridiplantae</taxon>
        <taxon>Chlorophyta</taxon>
        <taxon>Pyramimonadophyceae</taxon>
        <taxon>Pyramimonadales</taxon>
        <taxon>Pyramimonadaceae</taxon>
        <taxon>Cymbomonas</taxon>
    </lineage>
</organism>
<comment type="caution">
    <text evidence="1">The sequence shown here is derived from an EMBL/GenBank/DDBJ whole genome shotgun (WGS) entry which is preliminary data.</text>
</comment>
<proteinExistence type="predicted"/>
<evidence type="ECO:0000313" key="2">
    <source>
        <dbReference type="Proteomes" id="UP001190700"/>
    </source>
</evidence>
<keyword evidence="2" id="KW-1185">Reference proteome</keyword>
<gene>
    <name evidence="1" type="ORF">CYMTET_37346</name>
</gene>
<dbReference type="AlphaFoldDB" id="A0AAE0CGE0"/>
<dbReference type="Proteomes" id="UP001190700">
    <property type="component" value="Unassembled WGS sequence"/>
</dbReference>
<reference evidence="1 2" key="1">
    <citation type="journal article" date="2015" name="Genome Biol. Evol.">
        <title>Comparative Genomics of a Bacterivorous Green Alga Reveals Evolutionary Causalities and Consequences of Phago-Mixotrophic Mode of Nutrition.</title>
        <authorList>
            <person name="Burns J.A."/>
            <person name="Paasch A."/>
            <person name="Narechania A."/>
            <person name="Kim E."/>
        </authorList>
    </citation>
    <scope>NUCLEOTIDE SEQUENCE [LARGE SCALE GENOMIC DNA]</scope>
    <source>
        <strain evidence="1 2">PLY_AMNH</strain>
    </source>
</reference>
<evidence type="ECO:0000313" key="1">
    <source>
        <dbReference type="EMBL" id="KAK3253347.1"/>
    </source>
</evidence>
<sequence length="148" mass="15906">MNNMVGFASDVAHRPAMVRGDVFKITCPVCPIPAQADAPAEKAPDAPAEEAPVMDGFSVEFAVKTVFESLDDASEAGASKFIDAVIIAKMHNVIQNNDRTVVALRLVAAVMKEVAELMDDILGPLGDRPRPPRRRVALFASSSEDEEE</sequence>
<accession>A0AAE0CGE0</accession>
<protein>
    <submittedName>
        <fullName evidence="1">Uncharacterized protein</fullName>
    </submittedName>
</protein>
<dbReference type="EMBL" id="LGRX02024847">
    <property type="protein sequence ID" value="KAK3253347.1"/>
    <property type="molecule type" value="Genomic_DNA"/>
</dbReference>
<name>A0AAE0CGE0_9CHLO</name>